<dbReference type="Proteomes" id="UP001201262">
    <property type="component" value="Unassembled WGS sequence"/>
</dbReference>
<dbReference type="PANTHER" id="PTHR43482">
    <property type="entry name" value="PROTEIN AST1-RELATED"/>
    <property type="match status" value="1"/>
</dbReference>
<protein>
    <submittedName>
        <fullName evidence="2">Chaperonin 10-like protein</fullName>
    </submittedName>
</protein>
<dbReference type="GeneID" id="70246207"/>
<dbReference type="SUPFAM" id="SSF50129">
    <property type="entry name" value="GroES-like"/>
    <property type="match status" value="1"/>
</dbReference>
<dbReference type="AlphaFoldDB" id="A0AAD4KX32"/>
<dbReference type="InterPro" id="IPR036291">
    <property type="entry name" value="NAD(P)-bd_dom_sf"/>
</dbReference>
<dbReference type="InterPro" id="IPR052585">
    <property type="entry name" value="Lipid_raft_assoc_Zn_ADH"/>
</dbReference>
<comment type="caution">
    <text evidence="2">The sequence shown here is derived from an EMBL/GenBank/DDBJ whole genome shotgun (WGS) entry which is preliminary data.</text>
</comment>
<evidence type="ECO:0000259" key="1">
    <source>
        <dbReference type="SMART" id="SM00829"/>
    </source>
</evidence>
<gene>
    <name evidence="2" type="ORF">BGW36DRAFT_376728</name>
</gene>
<feature type="domain" description="Enoyl reductase (ER)" evidence="1">
    <location>
        <begin position="19"/>
        <end position="327"/>
    </location>
</feature>
<accession>A0AAD4KX32</accession>
<dbReference type="SUPFAM" id="SSF51735">
    <property type="entry name" value="NAD(P)-binding Rossmann-fold domains"/>
    <property type="match status" value="1"/>
</dbReference>
<dbReference type="InterPro" id="IPR013154">
    <property type="entry name" value="ADH-like_N"/>
</dbReference>
<dbReference type="RefSeq" id="XP_046073246.1">
    <property type="nucleotide sequence ID" value="XM_046215920.1"/>
</dbReference>
<dbReference type="InterPro" id="IPR020843">
    <property type="entry name" value="ER"/>
</dbReference>
<keyword evidence="3" id="KW-1185">Reference proteome</keyword>
<dbReference type="PANTHER" id="PTHR43482:SF1">
    <property type="entry name" value="PROTEIN AST1-RELATED"/>
    <property type="match status" value="1"/>
</dbReference>
<evidence type="ECO:0000313" key="2">
    <source>
        <dbReference type="EMBL" id="KAH8698782.1"/>
    </source>
</evidence>
<dbReference type="InterPro" id="IPR013149">
    <property type="entry name" value="ADH-like_C"/>
</dbReference>
<name>A0AAD4KX32_9EURO</name>
<dbReference type="Pfam" id="PF00107">
    <property type="entry name" value="ADH_zinc_N"/>
    <property type="match status" value="1"/>
</dbReference>
<sequence>MFSAATTMKALRLTREPEGLTPAISLTTLPIPKAIPGYAVVRIHYSAINPSDRLNSKGLFPHTTFPIIPGRDFSGVVVAGSPNKIGMEVYGTSGGTLGFSVDGPHAEYCLLPENGLVRKPKQLSFLQAATVGVPYTAAFLCLRRARMTENDVVLVLGATGAVGSAAVQLSKALKCKQVISAFRGVDADIDLTADPNLTTVQKLTNGKGVDVVVDTVGNLDLMKSAVNQLAHRGRYTWISAPRNGASTELNFDVFQGYRQEIELIGCNTASYTFEDVATDLTKLGELFDKGEMTAKADGDFDTISLEEAVEKGYKSNNSQKHQKQIVIHIGPEH</sequence>
<dbReference type="Pfam" id="PF08240">
    <property type="entry name" value="ADH_N"/>
    <property type="match status" value="1"/>
</dbReference>
<dbReference type="Gene3D" id="3.90.180.10">
    <property type="entry name" value="Medium-chain alcohol dehydrogenases, catalytic domain"/>
    <property type="match status" value="1"/>
</dbReference>
<dbReference type="InterPro" id="IPR011032">
    <property type="entry name" value="GroES-like_sf"/>
</dbReference>
<dbReference type="EMBL" id="JAJTJA010000005">
    <property type="protein sequence ID" value="KAH8698782.1"/>
    <property type="molecule type" value="Genomic_DNA"/>
</dbReference>
<organism evidence="2 3">
    <name type="scientific">Talaromyces proteolyticus</name>
    <dbReference type="NCBI Taxonomy" id="1131652"/>
    <lineage>
        <taxon>Eukaryota</taxon>
        <taxon>Fungi</taxon>
        <taxon>Dikarya</taxon>
        <taxon>Ascomycota</taxon>
        <taxon>Pezizomycotina</taxon>
        <taxon>Eurotiomycetes</taxon>
        <taxon>Eurotiomycetidae</taxon>
        <taxon>Eurotiales</taxon>
        <taxon>Trichocomaceae</taxon>
        <taxon>Talaromyces</taxon>
        <taxon>Talaromyces sect. Bacilispori</taxon>
    </lineage>
</organism>
<dbReference type="Gene3D" id="3.40.50.720">
    <property type="entry name" value="NAD(P)-binding Rossmann-like Domain"/>
    <property type="match status" value="1"/>
</dbReference>
<reference evidence="2" key="1">
    <citation type="submission" date="2021-12" db="EMBL/GenBank/DDBJ databases">
        <title>Convergent genome expansion in fungi linked to evolution of root-endophyte symbiosis.</title>
        <authorList>
            <consortium name="DOE Joint Genome Institute"/>
            <person name="Ke Y.-H."/>
            <person name="Bonito G."/>
            <person name="Liao H.-L."/>
            <person name="Looney B."/>
            <person name="Rojas-Flechas A."/>
            <person name="Nash J."/>
            <person name="Hameed K."/>
            <person name="Schadt C."/>
            <person name="Martin F."/>
            <person name="Crous P.W."/>
            <person name="Miettinen O."/>
            <person name="Magnuson J.K."/>
            <person name="Labbe J."/>
            <person name="Jacobson D."/>
            <person name="Doktycz M.J."/>
            <person name="Veneault-Fourrey C."/>
            <person name="Kuo A."/>
            <person name="Mondo S."/>
            <person name="Calhoun S."/>
            <person name="Riley R."/>
            <person name="Ohm R."/>
            <person name="LaButti K."/>
            <person name="Andreopoulos B."/>
            <person name="Pangilinan J."/>
            <person name="Nolan M."/>
            <person name="Tritt A."/>
            <person name="Clum A."/>
            <person name="Lipzen A."/>
            <person name="Daum C."/>
            <person name="Barry K."/>
            <person name="Grigoriev I.V."/>
            <person name="Vilgalys R."/>
        </authorList>
    </citation>
    <scope>NUCLEOTIDE SEQUENCE</scope>
    <source>
        <strain evidence="2">PMI_201</strain>
    </source>
</reference>
<evidence type="ECO:0000313" key="3">
    <source>
        <dbReference type="Proteomes" id="UP001201262"/>
    </source>
</evidence>
<proteinExistence type="predicted"/>
<dbReference type="SMART" id="SM00829">
    <property type="entry name" value="PKS_ER"/>
    <property type="match status" value="1"/>
</dbReference>
<dbReference type="GO" id="GO:0016491">
    <property type="term" value="F:oxidoreductase activity"/>
    <property type="evidence" value="ECO:0007669"/>
    <property type="project" value="InterPro"/>
</dbReference>